<evidence type="ECO:0008006" key="4">
    <source>
        <dbReference type="Google" id="ProtNLM"/>
    </source>
</evidence>
<feature type="compositionally biased region" description="Polar residues" evidence="1">
    <location>
        <begin position="78"/>
        <end position="92"/>
    </location>
</feature>
<organism evidence="2 3">
    <name type="scientific">Sparassis crispa</name>
    <dbReference type="NCBI Taxonomy" id="139825"/>
    <lineage>
        <taxon>Eukaryota</taxon>
        <taxon>Fungi</taxon>
        <taxon>Dikarya</taxon>
        <taxon>Basidiomycota</taxon>
        <taxon>Agaricomycotina</taxon>
        <taxon>Agaricomycetes</taxon>
        <taxon>Polyporales</taxon>
        <taxon>Sparassidaceae</taxon>
        <taxon>Sparassis</taxon>
    </lineage>
</organism>
<accession>A0A401H5F1</accession>
<dbReference type="Pfam" id="PF02992">
    <property type="entry name" value="Transposase_21"/>
    <property type="match status" value="1"/>
</dbReference>
<protein>
    <recommendedName>
        <fullName evidence="4">SAP domain-containing protein</fullName>
    </recommendedName>
</protein>
<dbReference type="OrthoDB" id="3269001at2759"/>
<name>A0A401H5F1_9APHY</name>
<evidence type="ECO:0000256" key="1">
    <source>
        <dbReference type="SAM" id="MobiDB-lite"/>
    </source>
</evidence>
<dbReference type="Proteomes" id="UP000287166">
    <property type="component" value="Unassembled WGS sequence"/>
</dbReference>
<dbReference type="InParanoid" id="A0A401H5F1"/>
<feature type="compositionally biased region" description="Basic and acidic residues" evidence="1">
    <location>
        <begin position="137"/>
        <end position="148"/>
    </location>
</feature>
<feature type="compositionally biased region" description="Low complexity" evidence="1">
    <location>
        <begin position="124"/>
        <end position="136"/>
    </location>
</feature>
<evidence type="ECO:0000313" key="3">
    <source>
        <dbReference type="Proteomes" id="UP000287166"/>
    </source>
</evidence>
<dbReference type="PANTHER" id="PTHR46579:SF1">
    <property type="entry name" value="F5_8 TYPE C DOMAIN-CONTAINING PROTEIN"/>
    <property type="match status" value="1"/>
</dbReference>
<dbReference type="EMBL" id="BFAD01000016">
    <property type="protein sequence ID" value="GBE89668.1"/>
    <property type="molecule type" value="Genomic_DNA"/>
</dbReference>
<reference evidence="2 3" key="1">
    <citation type="journal article" date="2018" name="Sci. Rep.">
        <title>Genome sequence of the cauliflower mushroom Sparassis crispa (Hanabiratake) and its association with beneficial usage.</title>
        <authorList>
            <person name="Kiyama R."/>
            <person name="Furutani Y."/>
            <person name="Kawaguchi K."/>
            <person name="Nakanishi T."/>
        </authorList>
    </citation>
    <scope>NUCLEOTIDE SEQUENCE [LARGE SCALE GENOMIC DNA]</scope>
</reference>
<feature type="region of interest" description="Disordered" evidence="1">
    <location>
        <begin position="105"/>
        <end position="164"/>
    </location>
</feature>
<sequence>MQRAWGRGPPERSTGRLCQCTTNGCGGQTQEDPATGRIVQGKFVSEVEYQDHRKKDLRAANLRSQQENLPGGGGGGTITTAPSWSTHPSASTSVSLLVEDNFPPPYPFSRPDQHLSLSEEVDTSSSNLLLHSNESPSLEHNEHDRDQSSSEASQGVGRKITDSEKRTRKIASALDRLLQLRDLFHQHSQPHITISDRVVFQKPPDADAPLPAPLERSETGEAIEVNAGIFSLRYNIPDNMPILEYEAWLMNHLIRLEGIRTHDMESAFVKQQIRDEILKEWDRLQGLKRRAWELQRAAPTISTTPPAGPAAQHDRFSVSTARFLKPPMQNAHVISIACYITIAVLFLVCHLSTKESGFALSCLQLIVELCLSFNEGISPRAREIVNTIPADVRTVIDTLNLQPSTKTFVCCPRCYSLYLPNSCPELCTFCDTPASTPCQGKLRKQQTIKGRTFTFPSRSFHYHDLKQWVGELMCRPGMEKLMDRDVYAKTSGTDSTMHDVWDGEVLQSFRGPDGEQFVMAKGAEGRYIFSLAMDGFNPFSNKAVGKRVSSTGIYMVCLNLPREYRYRMENMFLVGIIPGPTEPSLHEINHLLRPLVDDLLDFWDPGVWYSSTPQHPTGRLVRCAVVPLICDLPAARQVAGFASFSTLKHFCSFCHLHRHDIKNLDPSTWRPRSDAEHQHWADAWRKAQSEEERDTLVSDHGVRYSELLRLPYWKPVLYTMVDTMHAFLQAILKRHCRVIWGMDVKFMDGDGLEPSDDGSAESFEDEMDRARIAFRTGSKTALGKFPIEILRALAIDYATIEPAGRKAVLMKRLVQHRISCGWFNDSGKLVKEPAPGELPEVADLPGDSSPEQLDAAQEFLCVAPSTTALSELTKPLLLALCNLHVESKRGLEKLTKKELVERLGAWRIQTGLADREGKILVPDPERLTAARTARSKTKASTVLGKERLQAIWDDMDTTVLPSWILPAPFHIGDGRHGKITADQWRSFCTIHLVITLGRLWGPLEPANRHHQLLENFMDPVTAMKLSTMRATSPERIGQYQIHYLRYLRELLVLFPDVSLTPYHHLAVHLVDQLCTFGPTHSVWTFVFERVNHVLQQINKNNKLGQMEQTMYERFCMAQRLRSIIQTYAVSSPLKRIAAAFKKYFDLGARGILFTDMLSFEAKAVQGLAPYGLELREDQAQERTLPPRQRLDTTVVALLNDYYDKHFGRASARGVRPQGVIEDKFLWDGVKFTTFQSSPRDSYVVTGNLPLNWSPARITKIFTHTADDKDSQGTTRTFFVVQRYRALGDAIHDPYRAFPYVGGRLYYNEIETSAELLAASDILCHFALTPYASAKTERALIHVLPLDRVHL</sequence>
<dbReference type="RefSeq" id="XP_027620581.1">
    <property type="nucleotide sequence ID" value="XM_027764780.1"/>
</dbReference>
<feature type="region of interest" description="Disordered" evidence="1">
    <location>
        <begin position="59"/>
        <end position="92"/>
    </location>
</feature>
<comment type="caution">
    <text evidence="2">The sequence shown here is derived from an EMBL/GenBank/DDBJ whole genome shotgun (WGS) entry which is preliminary data.</text>
</comment>
<dbReference type="PANTHER" id="PTHR46579">
    <property type="entry name" value="F5/8 TYPE C DOMAIN-CONTAINING PROTEIN-RELATED"/>
    <property type="match status" value="1"/>
</dbReference>
<dbReference type="GeneID" id="38786585"/>
<gene>
    <name evidence="2" type="ORF">SCP_1603320</name>
</gene>
<evidence type="ECO:0000313" key="2">
    <source>
        <dbReference type="EMBL" id="GBE89668.1"/>
    </source>
</evidence>
<dbReference type="STRING" id="139825.A0A401H5F1"/>
<proteinExistence type="predicted"/>
<keyword evidence="3" id="KW-1185">Reference proteome</keyword>
<dbReference type="InterPro" id="IPR004242">
    <property type="entry name" value="Transposase_21"/>
</dbReference>